<accession>A0AAD8LHG8</accession>
<evidence type="ECO:0000313" key="2">
    <source>
        <dbReference type="Proteomes" id="UP001229421"/>
    </source>
</evidence>
<proteinExistence type="predicted"/>
<dbReference type="Proteomes" id="UP001229421">
    <property type="component" value="Unassembled WGS sequence"/>
</dbReference>
<comment type="caution">
    <text evidence="1">The sequence shown here is derived from an EMBL/GenBank/DDBJ whole genome shotgun (WGS) entry which is preliminary data.</text>
</comment>
<organism evidence="1 2">
    <name type="scientific">Tagetes erecta</name>
    <name type="common">African marigold</name>
    <dbReference type="NCBI Taxonomy" id="13708"/>
    <lineage>
        <taxon>Eukaryota</taxon>
        <taxon>Viridiplantae</taxon>
        <taxon>Streptophyta</taxon>
        <taxon>Embryophyta</taxon>
        <taxon>Tracheophyta</taxon>
        <taxon>Spermatophyta</taxon>
        <taxon>Magnoliopsida</taxon>
        <taxon>eudicotyledons</taxon>
        <taxon>Gunneridae</taxon>
        <taxon>Pentapetalae</taxon>
        <taxon>asterids</taxon>
        <taxon>campanulids</taxon>
        <taxon>Asterales</taxon>
        <taxon>Asteraceae</taxon>
        <taxon>Asteroideae</taxon>
        <taxon>Heliantheae alliance</taxon>
        <taxon>Tageteae</taxon>
        <taxon>Tagetes</taxon>
    </lineage>
</organism>
<name>A0AAD8LHG8_TARER</name>
<sequence length="83" mass="8457">MAALLNWFKQLGTSIGDAFGGCRGKKKEDPTTTTMEISTDTYGEVNVTTSAISSGGGGKTHANLLDTSMISSGGGGTTHDTTL</sequence>
<keyword evidence="2" id="KW-1185">Reference proteome</keyword>
<dbReference type="EMBL" id="JAUHHV010000001">
    <property type="protein sequence ID" value="KAK1441637.1"/>
    <property type="molecule type" value="Genomic_DNA"/>
</dbReference>
<dbReference type="AlphaFoldDB" id="A0AAD8LHG8"/>
<evidence type="ECO:0000313" key="1">
    <source>
        <dbReference type="EMBL" id="KAK1441637.1"/>
    </source>
</evidence>
<protein>
    <submittedName>
        <fullName evidence="1">Uncharacterized protein</fullName>
    </submittedName>
</protein>
<gene>
    <name evidence="1" type="ORF">QVD17_07684</name>
</gene>
<reference evidence="1" key="1">
    <citation type="journal article" date="2023" name="bioRxiv">
        <title>Improved chromosome-level genome assembly for marigold (Tagetes erecta).</title>
        <authorList>
            <person name="Jiang F."/>
            <person name="Yuan L."/>
            <person name="Wang S."/>
            <person name="Wang H."/>
            <person name="Xu D."/>
            <person name="Wang A."/>
            <person name="Fan W."/>
        </authorList>
    </citation>
    <scope>NUCLEOTIDE SEQUENCE</scope>
    <source>
        <strain evidence="1">WSJ</strain>
        <tissue evidence="1">Leaf</tissue>
    </source>
</reference>